<evidence type="ECO:0000313" key="3">
    <source>
        <dbReference type="Proteomes" id="UP000179243"/>
    </source>
</evidence>
<reference evidence="2 3" key="1">
    <citation type="journal article" date="2016" name="Nat. Commun.">
        <title>Thousands of microbial genomes shed light on interconnected biogeochemical processes in an aquifer system.</title>
        <authorList>
            <person name="Anantharaman K."/>
            <person name="Brown C.T."/>
            <person name="Hug L.A."/>
            <person name="Sharon I."/>
            <person name="Castelle C.J."/>
            <person name="Probst A.J."/>
            <person name="Thomas B.C."/>
            <person name="Singh A."/>
            <person name="Wilkins M.J."/>
            <person name="Karaoz U."/>
            <person name="Brodie E.L."/>
            <person name="Williams K.H."/>
            <person name="Hubbard S.S."/>
            <person name="Banfield J.F."/>
        </authorList>
    </citation>
    <scope>NUCLEOTIDE SEQUENCE [LARGE SCALE GENOMIC DNA]</scope>
</reference>
<feature type="chain" id="PRO_5009528343" description="DUF5723 domain-containing protein" evidence="1">
    <location>
        <begin position="22"/>
        <end position="466"/>
    </location>
</feature>
<organism evidence="2 3">
    <name type="scientific">Candidatus Raymondbacteria bacterium RIFOXYD12_FULL_49_13</name>
    <dbReference type="NCBI Taxonomy" id="1817890"/>
    <lineage>
        <taxon>Bacteria</taxon>
        <taxon>Raymondiibacteriota</taxon>
    </lineage>
</organism>
<evidence type="ECO:0000256" key="1">
    <source>
        <dbReference type="SAM" id="SignalP"/>
    </source>
</evidence>
<sequence length="466" mass="51747">MGIQKKFLLLLLAWGAPMAFSQSLDLSLNAEQSRAILEGGISYDILRYPTDVSFDYPEGHLSFNVPLDLTTSQFEMPLEGVDSSFAPRIGARQKVNFSFRINVPMLGGVVSYSQTENVNFGFNMNLGSIIGMDTVTPMEDMGNLTLSLKGAINAPIRYRMGWRTQTFGYAFKPTKNMVLAFNLHKHLFELDANGIVNTNILGNVGIDISNPAISKDLGINYSENDVFGQVRGNFSGSAWSPAFGLKWWRLTATARLGVNTKVKGHFLMKWKLPFFIDPNPKSFKVEEDQLLITDIPQDDSGNVNVSELMNKMQTLEGKLDRAETDSFKIDTKTDLEFSIPSGYTLSFDLIRDHLSFSYTYVRGAISAYHQDEQGVTDLNLGFEVNHVMLMNLSLFRANLTVGAFVIDFYEMNKKNWLSESAGIDILGGVPVPVLNLSTTIGGAARILLELDILPIPAGKTGIVYYF</sequence>
<dbReference type="EMBL" id="MFYX01000139">
    <property type="protein sequence ID" value="OGK00879.1"/>
    <property type="molecule type" value="Genomic_DNA"/>
</dbReference>
<evidence type="ECO:0008006" key="4">
    <source>
        <dbReference type="Google" id="ProtNLM"/>
    </source>
</evidence>
<name>A0A1F7F2J1_UNCRA</name>
<comment type="caution">
    <text evidence="2">The sequence shown here is derived from an EMBL/GenBank/DDBJ whole genome shotgun (WGS) entry which is preliminary data.</text>
</comment>
<keyword evidence="1" id="KW-0732">Signal</keyword>
<dbReference type="Proteomes" id="UP000179243">
    <property type="component" value="Unassembled WGS sequence"/>
</dbReference>
<proteinExistence type="predicted"/>
<gene>
    <name evidence="2" type="ORF">A2519_08120</name>
</gene>
<accession>A0A1F7F2J1</accession>
<dbReference type="AlphaFoldDB" id="A0A1F7F2J1"/>
<feature type="signal peptide" evidence="1">
    <location>
        <begin position="1"/>
        <end position="21"/>
    </location>
</feature>
<protein>
    <recommendedName>
        <fullName evidence="4">DUF5723 domain-containing protein</fullName>
    </recommendedName>
</protein>
<evidence type="ECO:0000313" key="2">
    <source>
        <dbReference type="EMBL" id="OGK00879.1"/>
    </source>
</evidence>